<evidence type="ECO:0000256" key="1">
    <source>
        <dbReference type="ARBA" id="ARBA00004141"/>
    </source>
</evidence>
<dbReference type="EMBL" id="LT899436">
    <property type="protein sequence ID" value="SNR14405.1"/>
    <property type="molecule type" value="Genomic_DNA"/>
</dbReference>
<organism evidence="6 7">
    <name type="scientific">Tenacibaculum jejuense</name>
    <dbReference type="NCBI Taxonomy" id="584609"/>
    <lineage>
        <taxon>Bacteria</taxon>
        <taxon>Pseudomonadati</taxon>
        <taxon>Bacteroidota</taxon>
        <taxon>Flavobacteriia</taxon>
        <taxon>Flavobacteriales</taxon>
        <taxon>Flavobacteriaceae</taxon>
        <taxon>Tenacibaculum</taxon>
    </lineage>
</organism>
<evidence type="ECO:0000256" key="3">
    <source>
        <dbReference type="ARBA" id="ARBA00022989"/>
    </source>
</evidence>
<keyword evidence="2" id="KW-0812">Transmembrane</keyword>
<comment type="subcellular location">
    <subcellularLocation>
        <location evidence="1">Membrane</location>
        <topology evidence="1">Multi-pass membrane protein</topology>
    </subcellularLocation>
</comment>
<dbReference type="AlphaFoldDB" id="A0A238U5T5"/>
<keyword evidence="4" id="KW-0472">Membrane</keyword>
<dbReference type="KEGG" id="tje:TJEJU_0626"/>
<evidence type="ECO:0000256" key="4">
    <source>
        <dbReference type="ARBA" id="ARBA00023136"/>
    </source>
</evidence>
<evidence type="ECO:0000313" key="6">
    <source>
        <dbReference type="EMBL" id="SNR14405.1"/>
    </source>
</evidence>
<accession>A0A238U5T5</accession>
<keyword evidence="7" id="KW-1185">Reference proteome</keyword>
<reference evidence="6 7" key="1">
    <citation type="submission" date="2017-07" db="EMBL/GenBank/DDBJ databases">
        <authorList>
            <person name="Sun Z.S."/>
            <person name="Albrecht U."/>
            <person name="Echele G."/>
            <person name="Lee C.C."/>
        </authorList>
    </citation>
    <scope>NUCLEOTIDE SEQUENCE [LARGE SCALE GENOMIC DNA]</scope>
    <source>
        <strain evidence="7">type strain: KCTC 22618</strain>
    </source>
</reference>
<dbReference type="Pfam" id="PF13675">
    <property type="entry name" value="PilJ"/>
    <property type="match status" value="2"/>
</dbReference>
<dbReference type="GO" id="GO:0016020">
    <property type="term" value="C:membrane"/>
    <property type="evidence" value="ECO:0007669"/>
    <property type="project" value="UniProtKB-SubCell"/>
</dbReference>
<name>A0A238U5T5_9FLAO</name>
<sequence>MRKGLRNIALTFILLMTVNFIYGQNKFGALTYNKAINISGKQRMLTQRMGKIYLYLLTNPNDFKAKKDLKITKIIFEKQNNILQKNSASDLTKERISEVKETWEKYKKFLASEPNKDDAVKIVNTNSTILKYANNVVNAIILESKGKINSNDSFVEEEDSELKQIINKAGRQRMLSQRLALYYYANKSDLKTPKSERNLKSVFTELDNALNDLLISSFNNDRIDESLGEVSALWESVSSNKDRLFKQGYEDSEMYKLSNQLTKTFNKITNLYEKVRIE</sequence>
<dbReference type="Proteomes" id="UP000215214">
    <property type="component" value="Chromosome TJEJU"/>
</dbReference>
<feature type="domain" description="NarX-like N-terminal" evidence="5">
    <location>
        <begin position="33"/>
        <end position="117"/>
    </location>
</feature>
<dbReference type="RefSeq" id="WP_162288548.1">
    <property type="nucleotide sequence ID" value="NZ_LT899436.1"/>
</dbReference>
<protein>
    <recommendedName>
        <fullName evidence="5">NarX-like N-terminal domain-containing protein</fullName>
    </recommendedName>
</protein>
<proteinExistence type="predicted"/>
<keyword evidence="3" id="KW-1133">Transmembrane helix</keyword>
<gene>
    <name evidence="6" type="ORF">TJEJU_0626</name>
</gene>
<dbReference type="InterPro" id="IPR029095">
    <property type="entry name" value="NarX-like_N"/>
</dbReference>
<dbReference type="OrthoDB" id="952521at2"/>
<evidence type="ECO:0000256" key="2">
    <source>
        <dbReference type="ARBA" id="ARBA00022692"/>
    </source>
</evidence>
<evidence type="ECO:0000313" key="7">
    <source>
        <dbReference type="Proteomes" id="UP000215214"/>
    </source>
</evidence>
<feature type="domain" description="NarX-like N-terminal" evidence="5">
    <location>
        <begin position="163"/>
        <end position="240"/>
    </location>
</feature>
<evidence type="ECO:0000259" key="5">
    <source>
        <dbReference type="Pfam" id="PF13675"/>
    </source>
</evidence>